<reference evidence="2" key="1">
    <citation type="journal article" date="2023" name="bioRxiv">
        <title>Improved chromosome-level genome assembly for marigold (Tagetes erecta).</title>
        <authorList>
            <person name="Jiang F."/>
            <person name="Yuan L."/>
            <person name="Wang S."/>
            <person name="Wang H."/>
            <person name="Xu D."/>
            <person name="Wang A."/>
            <person name="Fan W."/>
        </authorList>
    </citation>
    <scope>NUCLEOTIDE SEQUENCE</scope>
    <source>
        <strain evidence="2">WSJ</strain>
        <tissue evidence="2">Leaf</tissue>
    </source>
</reference>
<accession>A0AAD8P2H2</accession>
<evidence type="ECO:0000313" key="2">
    <source>
        <dbReference type="EMBL" id="KAK1429692.1"/>
    </source>
</evidence>
<feature type="region of interest" description="Disordered" evidence="1">
    <location>
        <begin position="211"/>
        <end position="249"/>
    </location>
</feature>
<feature type="compositionally biased region" description="Acidic residues" evidence="1">
    <location>
        <begin position="218"/>
        <end position="238"/>
    </location>
</feature>
<protein>
    <submittedName>
        <fullName evidence="2">Uncharacterized protein</fullName>
    </submittedName>
</protein>
<name>A0AAD8P2H2_TARER</name>
<feature type="region of interest" description="Disordered" evidence="1">
    <location>
        <begin position="108"/>
        <end position="139"/>
    </location>
</feature>
<evidence type="ECO:0000256" key="1">
    <source>
        <dbReference type="SAM" id="MobiDB-lite"/>
    </source>
</evidence>
<dbReference type="Proteomes" id="UP001229421">
    <property type="component" value="Unassembled WGS sequence"/>
</dbReference>
<evidence type="ECO:0000313" key="3">
    <source>
        <dbReference type="Proteomes" id="UP001229421"/>
    </source>
</evidence>
<organism evidence="2 3">
    <name type="scientific">Tagetes erecta</name>
    <name type="common">African marigold</name>
    <dbReference type="NCBI Taxonomy" id="13708"/>
    <lineage>
        <taxon>Eukaryota</taxon>
        <taxon>Viridiplantae</taxon>
        <taxon>Streptophyta</taxon>
        <taxon>Embryophyta</taxon>
        <taxon>Tracheophyta</taxon>
        <taxon>Spermatophyta</taxon>
        <taxon>Magnoliopsida</taxon>
        <taxon>eudicotyledons</taxon>
        <taxon>Gunneridae</taxon>
        <taxon>Pentapetalae</taxon>
        <taxon>asterids</taxon>
        <taxon>campanulids</taxon>
        <taxon>Asterales</taxon>
        <taxon>Asteraceae</taxon>
        <taxon>Asteroideae</taxon>
        <taxon>Heliantheae alliance</taxon>
        <taxon>Tageteae</taxon>
        <taxon>Tagetes</taxon>
    </lineage>
</organism>
<proteinExistence type="predicted"/>
<sequence length="267" mass="29524">MGVSLQRESWAVVGKKLLEAYGMAVHPKAASLKTTPLANHELCATLFDKNSATGSIRRPIAPCRASPSSQTSVIPFQHIDSGPIESLDDENTYEENTYEETGYDTGFEGDSSIPEQTNAPEHTRVPKHTSAPKEDRGRANIKAKHTINLADLEVDMRKVIANLAETKPVRPTIDECHDKLKGLGLEATDPIFLAPFGIFSQPSNNYREAWMTLPSDPEPIDGDDDNSDDDDDVVDDDELQSHGSSADQQYMINMRDEIATQLMRNRI</sequence>
<keyword evidence="3" id="KW-1185">Reference proteome</keyword>
<dbReference type="AlphaFoldDB" id="A0AAD8P2H2"/>
<gene>
    <name evidence="2" type="ORF">QVD17_11907</name>
</gene>
<comment type="caution">
    <text evidence="2">The sequence shown here is derived from an EMBL/GenBank/DDBJ whole genome shotgun (WGS) entry which is preliminary data.</text>
</comment>
<dbReference type="EMBL" id="JAUHHV010000003">
    <property type="protein sequence ID" value="KAK1429692.1"/>
    <property type="molecule type" value="Genomic_DNA"/>
</dbReference>